<reference evidence="4" key="1">
    <citation type="submission" date="2017-02" db="UniProtKB">
        <authorList>
            <consortium name="WormBaseParasite"/>
        </authorList>
    </citation>
    <scope>IDENTIFICATION</scope>
</reference>
<evidence type="ECO:0000256" key="1">
    <source>
        <dbReference type="SAM" id="MobiDB-lite"/>
    </source>
</evidence>
<keyword evidence="3" id="KW-1185">Reference proteome</keyword>
<feature type="compositionally biased region" description="Acidic residues" evidence="1">
    <location>
        <begin position="50"/>
        <end position="59"/>
    </location>
</feature>
<feature type="compositionally biased region" description="Basic and acidic residues" evidence="1">
    <location>
        <begin position="32"/>
        <end position="46"/>
    </location>
</feature>
<dbReference type="Proteomes" id="UP000280834">
    <property type="component" value="Unassembled WGS sequence"/>
</dbReference>
<dbReference type="AlphaFoldDB" id="A0A0R3QXQ8"/>
<dbReference type="WBParaSite" id="BTMF_0001253001-mRNA-1">
    <property type="protein sequence ID" value="BTMF_0001253001-mRNA-1"/>
    <property type="gene ID" value="BTMF_0001253001"/>
</dbReference>
<dbReference type="STRING" id="42155.A0A0R3QXQ8"/>
<evidence type="ECO:0000313" key="2">
    <source>
        <dbReference type="EMBL" id="VDO35891.1"/>
    </source>
</evidence>
<evidence type="ECO:0000313" key="3">
    <source>
        <dbReference type="Proteomes" id="UP000280834"/>
    </source>
</evidence>
<dbReference type="InterPro" id="IPR024130">
    <property type="entry name" value="DAP1/DAPL1"/>
</dbReference>
<name>A0A0R3QXQ8_9BILA</name>
<protein>
    <submittedName>
        <fullName evidence="2 4">Uncharacterized protein</fullName>
    </submittedName>
</protein>
<proteinExistence type="predicted"/>
<dbReference type="EMBL" id="UZAG01017659">
    <property type="protein sequence ID" value="VDO35891.1"/>
    <property type="molecule type" value="Genomic_DNA"/>
</dbReference>
<dbReference type="Pfam" id="PF15228">
    <property type="entry name" value="DAP"/>
    <property type="match status" value="2"/>
</dbReference>
<reference evidence="2 3" key="2">
    <citation type="submission" date="2018-11" db="EMBL/GenBank/DDBJ databases">
        <authorList>
            <consortium name="Pathogen Informatics"/>
        </authorList>
    </citation>
    <scope>NUCLEOTIDE SEQUENCE [LARGE SCALE GENOMIC DNA]</scope>
</reference>
<sequence length="162" mass="18595">MTESKQCGVLKGGHAPAEKIAGGVRRTRKARLSSESERNQEKKLEGQDSSQEDYGNESEEQSKNVLAHSGLVAKVVVSLVVFFIFEDFFVHNNLPHQWIIYCPYHKFSIYYCANNNASRINIIFQTNKDYPEEAIRAYHDKQIPQLHKSTKPNIILFQPIKQ</sequence>
<gene>
    <name evidence="2" type="ORF">BTMF_LOCUS10542</name>
</gene>
<feature type="region of interest" description="Disordered" evidence="1">
    <location>
        <begin position="1"/>
        <end position="60"/>
    </location>
</feature>
<evidence type="ECO:0000313" key="4">
    <source>
        <dbReference type="WBParaSite" id="BTMF_0001253001-mRNA-1"/>
    </source>
</evidence>
<organism evidence="4">
    <name type="scientific">Brugia timori</name>
    <dbReference type="NCBI Taxonomy" id="42155"/>
    <lineage>
        <taxon>Eukaryota</taxon>
        <taxon>Metazoa</taxon>
        <taxon>Ecdysozoa</taxon>
        <taxon>Nematoda</taxon>
        <taxon>Chromadorea</taxon>
        <taxon>Rhabditida</taxon>
        <taxon>Spirurina</taxon>
        <taxon>Spiruromorpha</taxon>
        <taxon>Filarioidea</taxon>
        <taxon>Onchocercidae</taxon>
        <taxon>Brugia</taxon>
    </lineage>
</organism>
<accession>A0A0R3QXQ8</accession>